<comment type="caution">
    <text evidence="1">The sequence shown here is derived from an EMBL/GenBank/DDBJ whole genome shotgun (WGS) entry which is preliminary data.</text>
</comment>
<feature type="non-terminal residue" evidence="1">
    <location>
        <position position="82"/>
    </location>
</feature>
<gene>
    <name evidence="1" type="ORF">BG006_005148</name>
</gene>
<dbReference type="Proteomes" id="UP000696485">
    <property type="component" value="Unassembled WGS sequence"/>
</dbReference>
<protein>
    <submittedName>
        <fullName evidence="1">Uncharacterized protein</fullName>
    </submittedName>
</protein>
<accession>A0A9P5VFI4</accession>
<sequence length="82" mass="8906">MDDVEKKIRRTAPILDQILRGLASSSCRGAARASKYVVTIGSMLLNLQSQRVNSLQMMTALYLHGTNTPKRTITALATTGLS</sequence>
<evidence type="ECO:0000313" key="2">
    <source>
        <dbReference type="Proteomes" id="UP000696485"/>
    </source>
</evidence>
<dbReference type="AlphaFoldDB" id="A0A9P5VFI4"/>
<proteinExistence type="predicted"/>
<evidence type="ECO:0000313" key="1">
    <source>
        <dbReference type="EMBL" id="KAF9309185.1"/>
    </source>
</evidence>
<dbReference type="EMBL" id="JAAAUY010002893">
    <property type="protein sequence ID" value="KAF9309185.1"/>
    <property type="molecule type" value="Genomic_DNA"/>
</dbReference>
<keyword evidence="2" id="KW-1185">Reference proteome</keyword>
<name>A0A9P5VFI4_9FUNG</name>
<reference evidence="1" key="1">
    <citation type="journal article" date="2020" name="Fungal Divers.">
        <title>Resolving the Mortierellaceae phylogeny through synthesis of multi-gene phylogenetics and phylogenomics.</title>
        <authorList>
            <person name="Vandepol N."/>
            <person name="Liber J."/>
            <person name="Desiro A."/>
            <person name="Na H."/>
            <person name="Kennedy M."/>
            <person name="Barry K."/>
            <person name="Grigoriev I.V."/>
            <person name="Miller A.N."/>
            <person name="O'Donnell K."/>
            <person name="Stajich J.E."/>
            <person name="Bonito G."/>
        </authorList>
    </citation>
    <scope>NUCLEOTIDE SEQUENCE</scope>
    <source>
        <strain evidence="1">NVP1</strain>
    </source>
</reference>
<organism evidence="1 2">
    <name type="scientific">Podila minutissima</name>
    <dbReference type="NCBI Taxonomy" id="64525"/>
    <lineage>
        <taxon>Eukaryota</taxon>
        <taxon>Fungi</taxon>
        <taxon>Fungi incertae sedis</taxon>
        <taxon>Mucoromycota</taxon>
        <taxon>Mortierellomycotina</taxon>
        <taxon>Mortierellomycetes</taxon>
        <taxon>Mortierellales</taxon>
        <taxon>Mortierellaceae</taxon>
        <taxon>Podila</taxon>
    </lineage>
</organism>